<comment type="caution">
    <text evidence="1">The sequence shown here is derived from an EMBL/GenBank/DDBJ whole genome shotgun (WGS) entry which is preliminary data.</text>
</comment>
<keyword evidence="2" id="KW-1185">Reference proteome</keyword>
<proteinExistence type="predicted"/>
<gene>
    <name evidence="1" type="ORF">AMORRO_LOCUS17860</name>
</gene>
<evidence type="ECO:0000313" key="2">
    <source>
        <dbReference type="Proteomes" id="UP000789342"/>
    </source>
</evidence>
<sequence length="83" mass="9556">HYPQVGRRERMTCIFGDRPNRRFYKIQKLPAGFIMKQIIDTGWVITPPQVGRRDMTRIFGGHLINSAKYKIWSVKAPPASGAK</sequence>
<evidence type="ECO:0000313" key="1">
    <source>
        <dbReference type="EMBL" id="CAG8787576.1"/>
    </source>
</evidence>
<feature type="non-terminal residue" evidence="1">
    <location>
        <position position="83"/>
    </location>
</feature>
<accession>A0A9N9JLC9</accession>
<organism evidence="1 2">
    <name type="scientific">Acaulospora morrowiae</name>
    <dbReference type="NCBI Taxonomy" id="94023"/>
    <lineage>
        <taxon>Eukaryota</taxon>
        <taxon>Fungi</taxon>
        <taxon>Fungi incertae sedis</taxon>
        <taxon>Mucoromycota</taxon>
        <taxon>Glomeromycotina</taxon>
        <taxon>Glomeromycetes</taxon>
        <taxon>Diversisporales</taxon>
        <taxon>Acaulosporaceae</taxon>
        <taxon>Acaulospora</taxon>
    </lineage>
</organism>
<reference evidence="1" key="1">
    <citation type="submission" date="2021-06" db="EMBL/GenBank/DDBJ databases">
        <authorList>
            <person name="Kallberg Y."/>
            <person name="Tangrot J."/>
            <person name="Rosling A."/>
        </authorList>
    </citation>
    <scope>NUCLEOTIDE SEQUENCE</scope>
    <source>
        <strain evidence="1">CL551</strain>
    </source>
</reference>
<name>A0A9N9JLC9_9GLOM</name>
<protein>
    <submittedName>
        <fullName evidence="1">7653_t:CDS:1</fullName>
    </submittedName>
</protein>
<feature type="non-terminal residue" evidence="1">
    <location>
        <position position="1"/>
    </location>
</feature>
<dbReference type="AlphaFoldDB" id="A0A9N9JLC9"/>
<dbReference type="EMBL" id="CAJVPV010058153">
    <property type="protein sequence ID" value="CAG8787576.1"/>
    <property type="molecule type" value="Genomic_DNA"/>
</dbReference>
<dbReference type="Proteomes" id="UP000789342">
    <property type="component" value="Unassembled WGS sequence"/>
</dbReference>